<dbReference type="PANTHER" id="PTHR44533:SF4">
    <property type="entry name" value="DEAD_H RNA HELICASE, PUTATIVE-RELATED"/>
    <property type="match status" value="1"/>
</dbReference>
<dbReference type="GO" id="GO:0016787">
    <property type="term" value="F:hydrolase activity"/>
    <property type="evidence" value="ECO:0007669"/>
    <property type="project" value="UniProtKB-KW"/>
</dbReference>
<accession>A0A9W9ZS47</accession>
<dbReference type="GO" id="GO:0003724">
    <property type="term" value="F:RNA helicase activity"/>
    <property type="evidence" value="ECO:0007669"/>
    <property type="project" value="UniProtKB-EC"/>
</dbReference>
<comment type="caution">
    <text evidence="3">The sequence shown here is derived from an EMBL/GenBank/DDBJ whole genome shotgun (WGS) entry which is preliminary data.</text>
</comment>
<keyword evidence="4" id="KW-1185">Reference proteome</keyword>
<dbReference type="GO" id="GO:0005737">
    <property type="term" value="C:cytoplasm"/>
    <property type="evidence" value="ECO:0007669"/>
    <property type="project" value="TreeGrafter"/>
</dbReference>
<proteinExistence type="predicted"/>
<gene>
    <name evidence="3" type="primary">DDX60_1</name>
    <name evidence="3" type="ORF">OS493_003886</name>
</gene>
<evidence type="ECO:0000256" key="2">
    <source>
        <dbReference type="ARBA" id="ARBA00022806"/>
    </source>
</evidence>
<dbReference type="AlphaFoldDB" id="A0A9W9ZS47"/>
<reference evidence="3" key="1">
    <citation type="submission" date="2023-01" db="EMBL/GenBank/DDBJ databases">
        <title>Genome assembly of the deep-sea coral Lophelia pertusa.</title>
        <authorList>
            <person name="Herrera S."/>
            <person name="Cordes E."/>
        </authorList>
    </citation>
    <scope>NUCLEOTIDE SEQUENCE</scope>
    <source>
        <strain evidence="3">USNM1676648</strain>
        <tissue evidence="3">Polyp</tissue>
    </source>
</reference>
<evidence type="ECO:0000256" key="1">
    <source>
        <dbReference type="ARBA" id="ARBA00022801"/>
    </source>
</evidence>
<keyword evidence="2 3" id="KW-0547">Nucleotide-binding</keyword>
<organism evidence="3 4">
    <name type="scientific">Desmophyllum pertusum</name>
    <dbReference type="NCBI Taxonomy" id="174260"/>
    <lineage>
        <taxon>Eukaryota</taxon>
        <taxon>Metazoa</taxon>
        <taxon>Cnidaria</taxon>
        <taxon>Anthozoa</taxon>
        <taxon>Hexacorallia</taxon>
        <taxon>Scleractinia</taxon>
        <taxon>Caryophylliina</taxon>
        <taxon>Caryophylliidae</taxon>
        <taxon>Desmophyllum</taxon>
    </lineage>
</organism>
<dbReference type="OrthoDB" id="64767at2759"/>
<name>A0A9W9ZS47_9CNID</name>
<evidence type="ECO:0000313" key="4">
    <source>
        <dbReference type="Proteomes" id="UP001163046"/>
    </source>
</evidence>
<dbReference type="PANTHER" id="PTHR44533">
    <property type="entry name" value="DEAD/H RNA HELICASE, PUTATIVE-RELATED"/>
    <property type="match status" value="1"/>
</dbReference>
<dbReference type="EMBL" id="MU825874">
    <property type="protein sequence ID" value="KAJ7386928.1"/>
    <property type="molecule type" value="Genomic_DNA"/>
</dbReference>
<keyword evidence="2 3" id="KW-0067">ATP-binding</keyword>
<sequence length="156" mass="17972">MVLVLSHLFGRRFLHANFKRNVHECPMSKVILEDLPQTFADALEDYNRQVTDVFSQYLATVAAELIAKDRGEENKLPLSGIEFPKEASLITEDIDERDTIKNLARYSVAYIPLVRHSLLCQETRTWNCTRRGTQQHSTYRRKGGKKTVTTKEICTN</sequence>
<evidence type="ECO:0000313" key="3">
    <source>
        <dbReference type="EMBL" id="KAJ7386928.1"/>
    </source>
</evidence>
<protein>
    <submittedName>
        <fullName evidence="3">ATP-dependent RNA helicase ddx60</fullName>
        <ecNumber evidence="3">3.6.4.13</ecNumber>
    </submittedName>
</protein>
<dbReference type="EC" id="3.6.4.13" evidence="3"/>
<keyword evidence="1 3" id="KW-0378">Hydrolase</keyword>
<dbReference type="InterPro" id="IPR052431">
    <property type="entry name" value="SKI2_subfamily_helicases"/>
</dbReference>
<keyword evidence="2 3" id="KW-0347">Helicase</keyword>
<dbReference type="Proteomes" id="UP001163046">
    <property type="component" value="Unassembled WGS sequence"/>
</dbReference>